<evidence type="ECO:0000256" key="9">
    <source>
        <dbReference type="SAM" id="Phobius"/>
    </source>
</evidence>
<dbReference type="RefSeq" id="WP_184102223.1">
    <property type="nucleotide sequence ID" value="NZ_JACHHN010000007.1"/>
</dbReference>
<protein>
    <submittedName>
        <fullName evidence="10">AGZA family xanthine/uracil permease-like MFS transporter</fullName>
    </submittedName>
</protein>
<keyword evidence="7 8" id="KW-0472">Membrane</keyword>
<comment type="similarity">
    <text evidence="2 8">Belongs to the nucleobase:cation symporter-2 (NCS2) (TC 2.A.40) family. Azg-like subfamily.</text>
</comment>
<evidence type="ECO:0000256" key="8">
    <source>
        <dbReference type="PIRNR" id="PIRNR005353"/>
    </source>
</evidence>
<dbReference type="Pfam" id="PF00860">
    <property type="entry name" value="Xan_ur_permease"/>
    <property type="match status" value="1"/>
</dbReference>
<dbReference type="PIRSF" id="PIRSF005353">
    <property type="entry name" value="PbuG"/>
    <property type="match status" value="1"/>
</dbReference>
<evidence type="ECO:0000313" key="11">
    <source>
        <dbReference type="Proteomes" id="UP000543030"/>
    </source>
</evidence>
<feature type="transmembrane region" description="Helical" evidence="9">
    <location>
        <begin position="351"/>
        <end position="371"/>
    </location>
</feature>
<comment type="caution">
    <text evidence="10">The sequence shown here is derived from an EMBL/GenBank/DDBJ whole genome shotgun (WGS) entry which is preliminary data.</text>
</comment>
<keyword evidence="5 8" id="KW-0812">Transmembrane</keyword>
<feature type="transmembrane region" description="Helical" evidence="9">
    <location>
        <begin position="30"/>
        <end position="48"/>
    </location>
</feature>
<keyword evidence="3 8" id="KW-0813">Transport</keyword>
<sequence length="443" mass="46234">MPQTTPAATGGLFERLFRLREHGTDVRTEIIAGATTFLTMVYIIFVNPQILSAAGMDTQAVFVVTCLIAAIGSIAMGFVANLPIALAPAMGLNAFFAFVVVGGQHLSWQVGMGAIFWGAVGFFLLTILRIRYWLIASIPFALRAGIGAGIGLMIALMGLHNVGIVVASPATMVTVGNLTSLPCVLGTLGFFIIAILAARGIHASVLIAILVTTTLGFLFGDVKFHGVASLPPDISGVFGQLAIKDAFSLGMGAVIFSFMLVSLFDSSGTLIGVAGKAGLADEHGRFPRMKQALLVDSSASVLGAFMGTSAISTYIESSAGVSVGGRTGLTAVVTGLLFVLAIFFSPLAAMVPAYAAAGALIFVGVLMTAELKRINWDDMTESVPAFITAVMMPFCFSITEGIAGGFIAYCVMKAGTGRWREIRLPVLVVAVLFLVKFIMDGGH</sequence>
<feature type="transmembrane region" description="Helical" evidence="9">
    <location>
        <begin position="205"/>
        <end position="226"/>
    </location>
</feature>
<evidence type="ECO:0000256" key="1">
    <source>
        <dbReference type="ARBA" id="ARBA00004651"/>
    </source>
</evidence>
<evidence type="ECO:0000256" key="7">
    <source>
        <dbReference type="ARBA" id="ARBA00023136"/>
    </source>
</evidence>
<name>A0A840RJ49_9NEIS</name>
<feature type="transmembrane region" description="Helical" evidence="9">
    <location>
        <begin position="179"/>
        <end position="198"/>
    </location>
</feature>
<evidence type="ECO:0000313" key="10">
    <source>
        <dbReference type="EMBL" id="MBB5192548.1"/>
    </source>
</evidence>
<dbReference type="GO" id="GO:0015207">
    <property type="term" value="F:adenine transmembrane transporter activity"/>
    <property type="evidence" value="ECO:0007669"/>
    <property type="project" value="TreeGrafter"/>
</dbReference>
<feature type="transmembrane region" description="Helical" evidence="9">
    <location>
        <begin position="60"/>
        <end position="86"/>
    </location>
</feature>
<proteinExistence type="inferred from homology"/>
<evidence type="ECO:0000256" key="4">
    <source>
        <dbReference type="ARBA" id="ARBA00022475"/>
    </source>
</evidence>
<gene>
    <name evidence="10" type="ORF">HNQ50_003292</name>
</gene>
<dbReference type="EMBL" id="JACHHN010000007">
    <property type="protein sequence ID" value="MBB5192548.1"/>
    <property type="molecule type" value="Genomic_DNA"/>
</dbReference>
<reference evidence="10 11" key="1">
    <citation type="submission" date="2020-08" db="EMBL/GenBank/DDBJ databases">
        <title>Genomic Encyclopedia of Type Strains, Phase IV (KMG-IV): sequencing the most valuable type-strain genomes for metagenomic binning, comparative biology and taxonomic classification.</title>
        <authorList>
            <person name="Goeker M."/>
        </authorList>
    </citation>
    <scope>NUCLEOTIDE SEQUENCE [LARGE SCALE GENOMIC DNA]</scope>
    <source>
        <strain evidence="10 11">DSM 18233</strain>
    </source>
</reference>
<dbReference type="InterPro" id="IPR045018">
    <property type="entry name" value="Azg-like"/>
</dbReference>
<feature type="transmembrane region" description="Helical" evidence="9">
    <location>
        <begin position="422"/>
        <end position="439"/>
    </location>
</feature>
<dbReference type="Proteomes" id="UP000543030">
    <property type="component" value="Unassembled WGS sequence"/>
</dbReference>
<feature type="transmembrane region" description="Helical" evidence="9">
    <location>
        <begin position="327"/>
        <end position="344"/>
    </location>
</feature>
<keyword evidence="11" id="KW-1185">Reference proteome</keyword>
<evidence type="ECO:0000256" key="2">
    <source>
        <dbReference type="ARBA" id="ARBA00005697"/>
    </source>
</evidence>
<dbReference type="PANTHER" id="PTHR43337">
    <property type="entry name" value="XANTHINE/URACIL PERMEASE C887.17-RELATED"/>
    <property type="match status" value="1"/>
</dbReference>
<dbReference type="InterPro" id="IPR026033">
    <property type="entry name" value="Azg-like_bact_archaea"/>
</dbReference>
<accession>A0A840RJ49</accession>
<feature type="transmembrane region" description="Helical" evidence="9">
    <location>
        <begin position="293"/>
        <end position="315"/>
    </location>
</feature>
<dbReference type="GO" id="GO:0005886">
    <property type="term" value="C:plasma membrane"/>
    <property type="evidence" value="ECO:0007669"/>
    <property type="project" value="UniProtKB-SubCell"/>
</dbReference>
<evidence type="ECO:0000256" key="5">
    <source>
        <dbReference type="ARBA" id="ARBA00022692"/>
    </source>
</evidence>
<feature type="transmembrane region" description="Helical" evidence="9">
    <location>
        <begin position="140"/>
        <end position="159"/>
    </location>
</feature>
<evidence type="ECO:0000256" key="6">
    <source>
        <dbReference type="ARBA" id="ARBA00022989"/>
    </source>
</evidence>
<dbReference type="InterPro" id="IPR006043">
    <property type="entry name" value="NCS2"/>
</dbReference>
<organism evidence="10 11">
    <name type="scientific">Silvimonas terrae</name>
    <dbReference type="NCBI Taxonomy" id="300266"/>
    <lineage>
        <taxon>Bacteria</taxon>
        <taxon>Pseudomonadati</taxon>
        <taxon>Pseudomonadota</taxon>
        <taxon>Betaproteobacteria</taxon>
        <taxon>Neisseriales</taxon>
        <taxon>Chitinibacteraceae</taxon>
        <taxon>Silvimonas</taxon>
    </lineage>
</organism>
<dbReference type="PANTHER" id="PTHR43337:SF1">
    <property type="entry name" value="XANTHINE_URACIL PERMEASE C887.17-RELATED"/>
    <property type="match status" value="1"/>
</dbReference>
<evidence type="ECO:0000256" key="3">
    <source>
        <dbReference type="ARBA" id="ARBA00022448"/>
    </source>
</evidence>
<feature type="transmembrane region" description="Helical" evidence="9">
    <location>
        <begin position="246"/>
        <end position="273"/>
    </location>
</feature>
<feature type="transmembrane region" description="Helical" evidence="9">
    <location>
        <begin position="106"/>
        <end position="128"/>
    </location>
</feature>
<feature type="transmembrane region" description="Helical" evidence="9">
    <location>
        <begin position="383"/>
        <end position="410"/>
    </location>
</feature>
<dbReference type="AlphaFoldDB" id="A0A840RJ49"/>
<keyword evidence="6 8" id="KW-1133">Transmembrane helix</keyword>
<keyword evidence="4 8" id="KW-1003">Cell membrane</keyword>
<comment type="subcellular location">
    <subcellularLocation>
        <location evidence="1 8">Cell membrane</location>
        <topology evidence="1 8">Multi-pass membrane protein</topology>
    </subcellularLocation>
</comment>